<keyword evidence="3" id="KW-1185">Reference proteome</keyword>
<feature type="compositionally biased region" description="Acidic residues" evidence="1">
    <location>
        <begin position="1"/>
        <end position="11"/>
    </location>
</feature>
<reference evidence="2 3" key="1">
    <citation type="submission" date="2018-02" db="EMBL/GenBank/DDBJ databases">
        <authorList>
            <person name="Cohen D.B."/>
            <person name="Kent A.D."/>
        </authorList>
    </citation>
    <scope>NUCLEOTIDE SEQUENCE [LARGE SCALE GENOMIC DNA]</scope>
    <source>
        <strain evidence="2">1</strain>
    </source>
</reference>
<name>A0A2N9JCQ5_9ACTN</name>
<feature type="region of interest" description="Disordered" evidence="1">
    <location>
        <begin position="1"/>
        <end position="24"/>
    </location>
</feature>
<proteinExistence type="predicted"/>
<accession>A0A2N9JCQ5</accession>
<dbReference type="KEGG" id="mgg:MPLG2_0219"/>
<dbReference type="Proteomes" id="UP000238164">
    <property type="component" value="Chromosome 1"/>
</dbReference>
<evidence type="ECO:0000313" key="2">
    <source>
        <dbReference type="EMBL" id="SPD85255.1"/>
    </source>
</evidence>
<dbReference type="EMBL" id="LT985188">
    <property type="protein sequence ID" value="SPD85255.1"/>
    <property type="molecule type" value="Genomic_DNA"/>
</dbReference>
<gene>
    <name evidence="2" type="ORF">MPLG2_0219</name>
</gene>
<protein>
    <submittedName>
        <fullName evidence="2">Uncharacterized protein</fullName>
    </submittedName>
</protein>
<dbReference type="AlphaFoldDB" id="A0A2N9JCQ5"/>
<evidence type="ECO:0000256" key="1">
    <source>
        <dbReference type="SAM" id="MobiDB-lite"/>
    </source>
</evidence>
<organism evidence="2 3">
    <name type="scientific">Micropruina glycogenica</name>
    <dbReference type="NCBI Taxonomy" id="75385"/>
    <lineage>
        <taxon>Bacteria</taxon>
        <taxon>Bacillati</taxon>
        <taxon>Actinomycetota</taxon>
        <taxon>Actinomycetes</taxon>
        <taxon>Propionibacteriales</taxon>
        <taxon>Nocardioidaceae</taxon>
        <taxon>Micropruina</taxon>
    </lineage>
</organism>
<sequence length="45" mass="5091">MRLVDDVEAESPIDNGSRCHYVSKPIPPDRLTLLHRELDSNTGRS</sequence>
<evidence type="ECO:0000313" key="3">
    <source>
        <dbReference type="Proteomes" id="UP000238164"/>
    </source>
</evidence>